<keyword evidence="1" id="KW-0175">Coiled coil</keyword>
<feature type="coiled-coil region" evidence="1">
    <location>
        <begin position="160"/>
        <end position="237"/>
    </location>
</feature>
<reference evidence="4" key="2">
    <citation type="submission" date="2016-03" db="EMBL/GenBank/DDBJ databases">
        <title>Geographic isolates of Lymantria dispar multiple nucleopolyhedrovirus: Genomic analysis and biological activity against different host strains of Lymantria dispar.</title>
        <authorList>
            <person name="Harrison R.L."/>
            <person name="Rowley D.L."/>
            <person name="Keena M.A."/>
        </authorList>
    </citation>
    <scope>NUCLEOTIDE SEQUENCE</scope>
    <source>
        <strain evidence="4">Ab-a624</strain>
    </source>
</reference>
<evidence type="ECO:0000313" key="4">
    <source>
        <dbReference type="EMBL" id="AMO27926.1"/>
    </source>
</evidence>
<organism evidence="5">
    <name type="scientific">Lymantria dispar multicapsid nuclear polyhedrosis virus</name>
    <name type="common">LdMNPV</name>
    <dbReference type="NCBI Taxonomy" id="10449"/>
    <lineage>
        <taxon>Viruses</taxon>
        <taxon>Viruses incertae sedis</taxon>
        <taxon>Naldaviricetes</taxon>
        <taxon>Lefavirales</taxon>
        <taxon>Baculoviridae</taxon>
        <taxon>Alphabaculovirus</taxon>
        <taxon>Alphabaculovirus lydisparis</taxon>
    </lineage>
</organism>
<dbReference type="Pfam" id="PF02498">
    <property type="entry name" value="Bro-N"/>
    <property type="match status" value="1"/>
</dbReference>
<dbReference type="EMBL" id="KT626572">
    <property type="protein sequence ID" value="AMO27926.1"/>
    <property type="molecule type" value="Genomic_DNA"/>
</dbReference>
<feature type="region of interest" description="Disordered" evidence="2">
    <location>
        <begin position="318"/>
        <end position="345"/>
    </location>
</feature>
<feature type="compositionally biased region" description="Basic and acidic residues" evidence="2">
    <location>
        <begin position="322"/>
        <end position="332"/>
    </location>
</feature>
<proteinExistence type="predicted"/>
<evidence type="ECO:0000259" key="3">
    <source>
        <dbReference type="PROSITE" id="PS51750"/>
    </source>
</evidence>
<evidence type="ECO:0000256" key="1">
    <source>
        <dbReference type="SAM" id="Coils"/>
    </source>
</evidence>
<evidence type="ECO:0000256" key="2">
    <source>
        <dbReference type="SAM" id="MobiDB-lite"/>
    </source>
</evidence>
<accession>A0A140IKX6</accession>
<reference evidence="5" key="1">
    <citation type="journal article" date="2015" name="Dokl. Biochem. Biophys.">
        <title>The enhancin gene: One of the genetic determinants of population variation in baculoviral virulence.</title>
        <authorList>
            <person name="Martemyanov V.V."/>
            <person name="Kabilov M.R."/>
            <person name="Tupikin A.E."/>
            <person name="Baturina O.A."/>
            <person name="Belousova I.A."/>
            <person name="Podgwaite J.D."/>
            <person name="Ilynykh A.V."/>
            <person name="Vlassov V.V."/>
        </authorList>
    </citation>
    <scope>NUCLEOTIDE SEQUENCE</scope>
    <source>
        <strain evidence="5">LdMNPV-45/0</strain>
    </source>
</reference>
<dbReference type="InterPro" id="IPR003497">
    <property type="entry name" value="BRO_N_domain"/>
</dbReference>
<protein>
    <submittedName>
        <fullName evidence="4 5">BRO-D</fullName>
    </submittedName>
</protein>
<reference evidence="5" key="3">
    <citation type="submission" date="2016-03" db="EMBL/GenBank/DDBJ databases">
        <authorList>
            <person name="Ploux O."/>
        </authorList>
    </citation>
    <scope>NUCLEOTIDE SEQUENCE</scope>
    <source>
        <strain evidence="5">LdMNPV-45/0</strain>
    </source>
</reference>
<dbReference type="PROSITE" id="PS51750">
    <property type="entry name" value="BRO_N"/>
    <property type="match status" value="1"/>
</dbReference>
<sequence>MALQRFEFPMSADGDDVKFECWGVVMPDGSVAVKLKELALFLGYENADRAYKLVFEEWKITWKNLTVKLPPYKWEHVAPPTTPANWHPETLFVLEPGVYALMARSNKPMAKEKMKFVYETILPTIRKTGKFEMNKTSNINYEAEMKIKLLEEKMEHQSTVARYDSKLAEANMKLVEKERTIAVYDAKLAEKERAIVEMKLDHERAIVEMKRNYEHQMAEYKEREHKMQLQMKDMQLAMQRLSEAANMTMTQFAVNALLAKDNIAENEKMRGTLAEVSGRVVPALADRPDKEEYLTGYERTTNGKRKIRMCRSQLNEIQQQDKAAKRYRDEASRPATRSGPPPSIPKRYAWLKDSEKFLQLKCPNPVAVWLKVRMEQPHMFYGLRYTNKLKTEVEVLDERELREKYAKDAAMCERNKQIHSKRIDEFRALGLLSADDCVARCLTPGLEAKERIHAVAEDILNKLDADLAPSEPMKTHCNAGDVYTTEQLVKTMTNCQNYFVKNVFNFGTYNEAPREGGAPAIEPGVKSN</sequence>
<feature type="domain" description="Bro-N" evidence="3">
    <location>
        <begin position="1"/>
        <end position="129"/>
    </location>
</feature>
<evidence type="ECO:0000313" key="5">
    <source>
        <dbReference type="EMBL" id="AMO65561.1"/>
    </source>
</evidence>
<name>A0A140IKX6_NPVLD</name>
<organismHost>
    <name type="scientific">Lepidoptera</name>
    <name type="common">moths &amp; butterflies</name>
    <dbReference type="NCBI Taxonomy" id="7088"/>
</organismHost>
<dbReference type="EMBL" id="KU862282">
    <property type="protein sequence ID" value="AMO65561.1"/>
    <property type="molecule type" value="Genomic_DNA"/>
</dbReference>